<dbReference type="PANTHER" id="PTHR34112:SF13">
    <property type="entry name" value="OS04G0448200 PROTEIN"/>
    <property type="match status" value="1"/>
</dbReference>
<dbReference type="EMBL" id="LEKV01006397">
    <property type="protein sequence ID" value="KVH83868.1"/>
    <property type="molecule type" value="Genomic_DNA"/>
</dbReference>
<evidence type="ECO:0000313" key="3">
    <source>
        <dbReference type="Proteomes" id="UP000243975"/>
    </source>
</evidence>
<feature type="non-terminal residue" evidence="2">
    <location>
        <position position="1"/>
    </location>
</feature>
<evidence type="ECO:0000313" key="2">
    <source>
        <dbReference type="EMBL" id="KVH83868.1"/>
    </source>
</evidence>
<gene>
    <name evidence="2" type="ORF">Ccrd_025465</name>
</gene>
<protein>
    <submittedName>
        <fullName evidence="2">Uncharacterized protein</fullName>
    </submittedName>
</protein>
<dbReference type="STRING" id="59895.A0A103X483"/>
<accession>A0A103X483</accession>
<comment type="caution">
    <text evidence="2">The sequence shown here is derived from an EMBL/GenBank/DDBJ whole genome shotgun (WGS) entry which is preliminary data.</text>
</comment>
<dbReference type="Proteomes" id="UP000243975">
    <property type="component" value="Unassembled WGS sequence"/>
</dbReference>
<organism evidence="2 3">
    <name type="scientific">Cynara cardunculus var. scolymus</name>
    <name type="common">Globe artichoke</name>
    <name type="synonym">Cynara scolymus</name>
    <dbReference type="NCBI Taxonomy" id="59895"/>
    <lineage>
        <taxon>Eukaryota</taxon>
        <taxon>Viridiplantae</taxon>
        <taxon>Streptophyta</taxon>
        <taxon>Embryophyta</taxon>
        <taxon>Tracheophyta</taxon>
        <taxon>Spermatophyta</taxon>
        <taxon>Magnoliopsida</taxon>
        <taxon>eudicotyledons</taxon>
        <taxon>Gunneridae</taxon>
        <taxon>Pentapetalae</taxon>
        <taxon>asterids</taxon>
        <taxon>campanulids</taxon>
        <taxon>Asterales</taxon>
        <taxon>Asteraceae</taxon>
        <taxon>Carduoideae</taxon>
        <taxon>Cardueae</taxon>
        <taxon>Carduinae</taxon>
        <taxon>Cynara</taxon>
    </lineage>
</organism>
<reference evidence="2 3" key="1">
    <citation type="journal article" date="2016" name="Sci. Rep.">
        <title>The genome sequence of the outbreeding globe artichoke constructed de novo incorporating a phase-aware low-pass sequencing strategy of F1 progeny.</title>
        <authorList>
            <person name="Scaglione D."/>
            <person name="Reyes-Chin-Wo S."/>
            <person name="Acquadro A."/>
            <person name="Froenicke L."/>
            <person name="Portis E."/>
            <person name="Beitel C."/>
            <person name="Tirone M."/>
            <person name="Mauro R."/>
            <person name="Lo Monaco A."/>
            <person name="Mauromicale G."/>
            <person name="Faccioli P."/>
            <person name="Cattivelli L."/>
            <person name="Rieseberg L."/>
            <person name="Michelmore R."/>
            <person name="Lanteri S."/>
        </authorList>
    </citation>
    <scope>NUCLEOTIDE SEQUENCE [LARGE SCALE GENOMIC DNA]</scope>
    <source>
        <strain evidence="2">2C</strain>
    </source>
</reference>
<evidence type="ECO:0000256" key="1">
    <source>
        <dbReference type="SAM" id="MobiDB-lite"/>
    </source>
</evidence>
<feature type="compositionally biased region" description="Low complexity" evidence="1">
    <location>
        <begin position="34"/>
        <end position="53"/>
    </location>
</feature>
<sequence length="106" mass="11153">RITNPIKGKVVAGGDGWISASTEVSKIVGSNENSTSVTQPVPPTSITSTTSMTGGHNIAENLAHGPPRTQTTPQLTVGTQRLEELGVKQSRQLIHMTPSMPHKKGT</sequence>
<dbReference type="PANTHER" id="PTHR34112">
    <property type="entry name" value="C-JUN-AMINO-TERMINAL KINASE-INTERACTING PROTEIN"/>
    <property type="match status" value="1"/>
</dbReference>
<proteinExistence type="predicted"/>
<name>A0A103X483_CYNCS</name>
<feature type="non-terminal residue" evidence="2">
    <location>
        <position position="106"/>
    </location>
</feature>
<dbReference type="AlphaFoldDB" id="A0A103X483"/>
<feature type="region of interest" description="Disordered" evidence="1">
    <location>
        <begin position="29"/>
        <end position="73"/>
    </location>
</feature>
<keyword evidence="3" id="KW-1185">Reference proteome</keyword>
<dbReference type="Gramene" id="KVH83868">
    <property type="protein sequence ID" value="KVH83868"/>
    <property type="gene ID" value="Ccrd_025465"/>
</dbReference>